<dbReference type="AlphaFoldDB" id="A0A830HN31"/>
<evidence type="ECO:0000313" key="2">
    <source>
        <dbReference type="EMBL" id="GHP08093.1"/>
    </source>
</evidence>
<proteinExistence type="predicted"/>
<keyword evidence="3" id="KW-1185">Reference proteome</keyword>
<feature type="region of interest" description="Disordered" evidence="1">
    <location>
        <begin position="304"/>
        <end position="347"/>
    </location>
</feature>
<evidence type="ECO:0008006" key="4">
    <source>
        <dbReference type="Google" id="ProtNLM"/>
    </source>
</evidence>
<sequence>MADVALNAVVPPALASPGRASLGKSGKYSGAFSYAVTKGRSSMGSQCLSTKPSQAKFSFGTSTREQWTDNSYLSAEHVKKNNTTALRNPGAKYAAPNSVGKQAHSLRHSFPYCGIGKERREVSKVPRDLQAYPGPGSYKPPSSMAAQVSSVKKTNPTAIFGTMKRVDREKQFIGEMYARTTAYNHRTAPAPGRYDHDPARPRFGATPYTRFGSANNGLKRFEYPKDLVLRHIPGAAAYMLPSGFKKQPNSTKATAPRAAFPKGKHNSKITISKGHEKELFGRTGPGPMTAPVINSCGMQVSSVKDSNSEWSFGKRPRFRSSQNNPFPMADSNYDEPQLSAGPGTYDA</sequence>
<evidence type="ECO:0000256" key="1">
    <source>
        <dbReference type="SAM" id="MobiDB-lite"/>
    </source>
</evidence>
<reference evidence="2" key="1">
    <citation type="submission" date="2020-10" db="EMBL/GenBank/DDBJ databases">
        <title>Unveiling of a novel bifunctional photoreceptor, Dualchrome1, isolated from a cosmopolitan green alga.</title>
        <authorList>
            <person name="Suzuki S."/>
            <person name="Kawachi M."/>
        </authorList>
    </citation>
    <scope>NUCLEOTIDE SEQUENCE</scope>
    <source>
        <strain evidence="2">NIES 2893</strain>
    </source>
</reference>
<dbReference type="PANTHER" id="PTHR40429">
    <property type="entry name" value="FLAGELLAR ASSOCIATED PROTEIN"/>
    <property type="match status" value="1"/>
</dbReference>
<name>A0A830HN31_9CHLO</name>
<feature type="region of interest" description="Disordered" evidence="1">
    <location>
        <begin position="243"/>
        <end position="265"/>
    </location>
</feature>
<protein>
    <recommendedName>
        <fullName evidence="4">Flagellar associated protein</fullName>
    </recommendedName>
</protein>
<dbReference type="EMBL" id="BNJQ01000019">
    <property type="protein sequence ID" value="GHP08093.1"/>
    <property type="molecule type" value="Genomic_DNA"/>
</dbReference>
<accession>A0A830HN31</accession>
<dbReference type="OrthoDB" id="406368at2759"/>
<gene>
    <name evidence="2" type="ORF">PPROV_000683500</name>
</gene>
<dbReference type="PANTHER" id="PTHR40429:SF1">
    <property type="entry name" value="FLAGELLAR ASSOCIATED PROTEIN"/>
    <property type="match status" value="1"/>
</dbReference>
<evidence type="ECO:0000313" key="3">
    <source>
        <dbReference type="Proteomes" id="UP000660262"/>
    </source>
</evidence>
<organism evidence="2 3">
    <name type="scientific">Pycnococcus provasolii</name>
    <dbReference type="NCBI Taxonomy" id="41880"/>
    <lineage>
        <taxon>Eukaryota</taxon>
        <taxon>Viridiplantae</taxon>
        <taxon>Chlorophyta</taxon>
        <taxon>Pseudoscourfieldiophyceae</taxon>
        <taxon>Pseudoscourfieldiales</taxon>
        <taxon>Pycnococcaceae</taxon>
        <taxon>Pycnococcus</taxon>
    </lineage>
</organism>
<comment type="caution">
    <text evidence="2">The sequence shown here is derived from an EMBL/GenBank/DDBJ whole genome shotgun (WGS) entry which is preliminary data.</text>
</comment>
<dbReference type="Proteomes" id="UP000660262">
    <property type="component" value="Unassembled WGS sequence"/>
</dbReference>